<dbReference type="Proteomes" id="UP000202922">
    <property type="component" value="Unassembled WGS sequence"/>
</dbReference>
<dbReference type="Gene3D" id="1.10.340.30">
    <property type="entry name" value="Hypothetical protein, domain 2"/>
    <property type="match status" value="1"/>
</dbReference>
<gene>
    <name evidence="1" type="primary">tag_1</name>
    <name evidence="1" type="ORF">COL8621_00503</name>
</gene>
<dbReference type="AlphaFoldDB" id="A0A238JM31"/>
<dbReference type="GO" id="GO:0006284">
    <property type="term" value="P:base-excision repair"/>
    <property type="evidence" value="ECO:0007669"/>
    <property type="project" value="InterPro"/>
</dbReference>
<evidence type="ECO:0000313" key="1">
    <source>
        <dbReference type="EMBL" id="SMX31545.1"/>
    </source>
</evidence>
<evidence type="ECO:0000313" key="2">
    <source>
        <dbReference type="Proteomes" id="UP000202922"/>
    </source>
</evidence>
<proteinExistence type="predicted"/>
<organism evidence="1 2">
    <name type="scientific">Actibacterium lipolyticum</name>
    <dbReference type="NCBI Taxonomy" id="1524263"/>
    <lineage>
        <taxon>Bacteria</taxon>
        <taxon>Pseudomonadati</taxon>
        <taxon>Pseudomonadota</taxon>
        <taxon>Alphaproteobacteria</taxon>
        <taxon>Rhodobacterales</taxon>
        <taxon>Roseobacteraceae</taxon>
        <taxon>Actibacterium</taxon>
    </lineage>
</organism>
<dbReference type="InterPro" id="IPR011257">
    <property type="entry name" value="DNA_glycosylase"/>
</dbReference>
<dbReference type="OrthoDB" id="9795156at2"/>
<sequence>MRSFDEIFHIAAERKGGADAVEATLSHPKSHDELAQITDDRWLAAMARGIFQAGFSWKVIENKWPGFEAAFAGFDPARVAFFHDEDLDRLLSDTGIVRNGKKIRAVMDNAGFVQELAAEHGSAAKFFAEWPDDDFVGLLALIKARGSHLGGTTGQYLFRSMGKDSFILSKDVVVRLIAEGVVDKTPTSKKALSAVQGAFNDWKAQSGRSMTEISRTLALSV</sequence>
<dbReference type="Pfam" id="PF03352">
    <property type="entry name" value="Adenine_glyco"/>
    <property type="match status" value="1"/>
</dbReference>
<dbReference type="EC" id="3.2.2.20" evidence="1"/>
<dbReference type="GO" id="GO:0008725">
    <property type="term" value="F:DNA-3-methyladenine glycosylase activity"/>
    <property type="evidence" value="ECO:0007669"/>
    <property type="project" value="UniProtKB-EC"/>
</dbReference>
<dbReference type="PANTHER" id="PTHR30037:SF3">
    <property type="entry name" value="BLR0857 PROTEIN"/>
    <property type="match status" value="1"/>
</dbReference>
<keyword evidence="2" id="KW-1185">Reference proteome</keyword>
<dbReference type="RefSeq" id="WP_093965746.1">
    <property type="nucleotide sequence ID" value="NZ_FXYE01000001.1"/>
</dbReference>
<dbReference type="PANTHER" id="PTHR30037">
    <property type="entry name" value="DNA-3-METHYLADENINE GLYCOSYLASE 1"/>
    <property type="match status" value="1"/>
</dbReference>
<dbReference type="EMBL" id="FXYE01000001">
    <property type="protein sequence ID" value="SMX31545.1"/>
    <property type="molecule type" value="Genomic_DNA"/>
</dbReference>
<accession>A0A238JM31</accession>
<name>A0A238JM31_9RHOB</name>
<dbReference type="InterPro" id="IPR052891">
    <property type="entry name" value="DNA-3mA_glycosylase"/>
</dbReference>
<reference evidence="2" key="1">
    <citation type="submission" date="2017-05" db="EMBL/GenBank/DDBJ databases">
        <authorList>
            <person name="Rodrigo-Torres L."/>
            <person name="Arahal R. D."/>
            <person name="Lucena T."/>
        </authorList>
    </citation>
    <scope>NUCLEOTIDE SEQUENCE [LARGE SCALE GENOMIC DNA]</scope>
    <source>
        <strain evidence="2">CECT 8621</strain>
    </source>
</reference>
<keyword evidence="1" id="KW-0378">Hydrolase</keyword>
<keyword evidence="1" id="KW-0326">Glycosidase</keyword>
<dbReference type="SUPFAM" id="SSF48150">
    <property type="entry name" value="DNA-glycosylase"/>
    <property type="match status" value="1"/>
</dbReference>
<protein>
    <submittedName>
        <fullName evidence="1">DNA-3-methyladenine glycosylase 1</fullName>
        <ecNumber evidence="1">3.2.2.20</ecNumber>
    </submittedName>
</protein>
<dbReference type="InterPro" id="IPR005019">
    <property type="entry name" value="Adenine_glyco"/>
</dbReference>